<dbReference type="Proteomes" id="UP000774570">
    <property type="component" value="Unassembled WGS sequence"/>
</dbReference>
<reference evidence="2 3" key="1">
    <citation type="submission" date="2021-07" db="EMBL/GenBank/DDBJ databases">
        <title>Actinomadura sp. PM05-2 isolated from lichen.</title>
        <authorList>
            <person name="Somphong A."/>
            <person name="Phongsopitanun W."/>
            <person name="Tanasupawat S."/>
            <person name="Peongsungnone V."/>
        </authorList>
    </citation>
    <scope>NUCLEOTIDE SEQUENCE [LARGE SCALE GENOMIC DNA]</scope>
    <source>
        <strain evidence="2 3">PM05-2</strain>
    </source>
</reference>
<evidence type="ECO:0000313" key="3">
    <source>
        <dbReference type="Proteomes" id="UP000774570"/>
    </source>
</evidence>
<evidence type="ECO:0000256" key="1">
    <source>
        <dbReference type="SAM" id="SignalP"/>
    </source>
</evidence>
<name>A0ABS7G2G5_9ACTN</name>
<dbReference type="EMBL" id="JAIBOA010000028">
    <property type="protein sequence ID" value="MBW8486903.1"/>
    <property type="molecule type" value="Genomic_DNA"/>
</dbReference>
<feature type="signal peptide" evidence="1">
    <location>
        <begin position="1"/>
        <end position="27"/>
    </location>
</feature>
<sequence length="77" mass="7701">MIKRLAAAGLLSVTAAGVLMSAAPAMANGVDSDNNQIIGAQTCRAIDVAVIGAAIHNILGVDHEQGDCDNGSTNIGR</sequence>
<feature type="chain" id="PRO_5047135845" description="Chaplin" evidence="1">
    <location>
        <begin position="28"/>
        <end position="77"/>
    </location>
</feature>
<keyword evidence="3" id="KW-1185">Reference proteome</keyword>
<dbReference type="RefSeq" id="WP_220170144.1">
    <property type="nucleotide sequence ID" value="NZ_JAIBOA010000028.1"/>
</dbReference>
<organism evidence="2 3">
    <name type="scientific">Actinomadura parmotrematis</name>
    <dbReference type="NCBI Taxonomy" id="2864039"/>
    <lineage>
        <taxon>Bacteria</taxon>
        <taxon>Bacillati</taxon>
        <taxon>Actinomycetota</taxon>
        <taxon>Actinomycetes</taxon>
        <taxon>Streptosporangiales</taxon>
        <taxon>Thermomonosporaceae</taxon>
        <taxon>Actinomadura</taxon>
    </lineage>
</organism>
<gene>
    <name evidence="2" type="ORF">K1Y72_31355</name>
</gene>
<evidence type="ECO:0008006" key="4">
    <source>
        <dbReference type="Google" id="ProtNLM"/>
    </source>
</evidence>
<protein>
    <recommendedName>
        <fullName evidence="4">Chaplin</fullName>
    </recommendedName>
</protein>
<accession>A0ABS7G2G5</accession>
<comment type="caution">
    <text evidence="2">The sequence shown here is derived from an EMBL/GenBank/DDBJ whole genome shotgun (WGS) entry which is preliminary data.</text>
</comment>
<keyword evidence="1" id="KW-0732">Signal</keyword>
<evidence type="ECO:0000313" key="2">
    <source>
        <dbReference type="EMBL" id="MBW8486903.1"/>
    </source>
</evidence>
<proteinExistence type="predicted"/>